<keyword evidence="2" id="KW-1185">Reference proteome</keyword>
<dbReference type="Proteomes" id="UP000314294">
    <property type="component" value="Unassembled WGS sequence"/>
</dbReference>
<reference evidence="1 2" key="1">
    <citation type="submission" date="2019-03" db="EMBL/GenBank/DDBJ databases">
        <title>First draft genome of Liparis tanakae, snailfish: a comprehensive survey of snailfish specific genes.</title>
        <authorList>
            <person name="Kim W."/>
            <person name="Song I."/>
            <person name="Jeong J.-H."/>
            <person name="Kim D."/>
            <person name="Kim S."/>
            <person name="Ryu S."/>
            <person name="Song J.Y."/>
            <person name="Lee S.K."/>
        </authorList>
    </citation>
    <scope>NUCLEOTIDE SEQUENCE [LARGE SCALE GENOMIC DNA]</scope>
    <source>
        <tissue evidence="1">Muscle</tissue>
    </source>
</reference>
<evidence type="ECO:0000313" key="1">
    <source>
        <dbReference type="EMBL" id="TNN43422.1"/>
    </source>
</evidence>
<dbReference type="AlphaFoldDB" id="A0A4Z2FSQ2"/>
<gene>
    <name evidence="1" type="ORF">EYF80_046390</name>
</gene>
<organism evidence="1 2">
    <name type="scientific">Liparis tanakae</name>
    <name type="common">Tanaka's snailfish</name>
    <dbReference type="NCBI Taxonomy" id="230148"/>
    <lineage>
        <taxon>Eukaryota</taxon>
        <taxon>Metazoa</taxon>
        <taxon>Chordata</taxon>
        <taxon>Craniata</taxon>
        <taxon>Vertebrata</taxon>
        <taxon>Euteleostomi</taxon>
        <taxon>Actinopterygii</taxon>
        <taxon>Neopterygii</taxon>
        <taxon>Teleostei</taxon>
        <taxon>Neoteleostei</taxon>
        <taxon>Acanthomorphata</taxon>
        <taxon>Eupercaria</taxon>
        <taxon>Perciformes</taxon>
        <taxon>Cottioidei</taxon>
        <taxon>Cottales</taxon>
        <taxon>Liparidae</taxon>
        <taxon>Liparis</taxon>
    </lineage>
</organism>
<accession>A0A4Z2FSQ2</accession>
<dbReference type="EMBL" id="SRLO01000966">
    <property type="protein sequence ID" value="TNN43422.1"/>
    <property type="molecule type" value="Genomic_DNA"/>
</dbReference>
<protein>
    <submittedName>
        <fullName evidence="1">Uncharacterized protein</fullName>
    </submittedName>
</protein>
<evidence type="ECO:0000313" key="2">
    <source>
        <dbReference type="Proteomes" id="UP000314294"/>
    </source>
</evidence>
<proteinExistence type="predicted"/>
<comment type="caution">
    <text evidence="1">The sequence shown here is derived from an EMBL/GenBank/DDBJ whole genome shotgun (WGS) entry which is preliminary data.</text>
</comment>
<name>A0A4Z2FSQ2_9TELE</name>
<sequence>MDAPPLVSKEQWAAVMRPGGNWGFSALLKDTSTATNVESGDRTVDLVVAGRPPYPTELQPLCSLAAPQGSVPTFL</sequence>